<protein>
    <submittedName>
        <fullName evidence="2">Uncharacterized protein LOC106744852</fullName>
    </submittedName>
</protein>
<reference evidence="2" key="1">
    <citation type="submission" date="2025-08" db="UniProtKB">
        <authorList>
            <consortium name="RefSeq"/>
        </authorList>
    </citation>
    <scope>IDENTIFICATION</scope>
</reference>
<gene>
    <name evidence="2" type="primary">LOC106744852</name>
</gene>
<dbReference type="GeneID" id="106744852"/>
<dbReference type="KEGG" id="dqu:106744852"/>
<evidence type="ECO:0000313" key="1">
    <source>
        <dbReference type="Proteomes" id="UP000515204"/>
    </source>
</evidence>
<dbReference type="RefSeq" id="XP_014475434.1">
    <property type="nucleotide sequence ID" value="XM_014619948.1"/>
</dbReference>
<organism evidence="1 2">
    <name type="scientific">Dinoponera quadriceps</name>
    <name type="common">South American ant</name>
    <dbReference type="NCBI Taxonomy" id="609295"/>
    <lineage>
        <taxon>Eukaryota</taxon>
        <taxon>Metazoa</taxon>
        <taxon>Ecdysozoa</taxon>
        <taxon>Arthropoda</taxon>
        <taxon>Hexapoda</taxon>
        <taxon>Insecta</taxon>
        <taxon>Pterygota</taxon>
        <taxon>Neoptera</taxon>
        <taxon>Endopterygota</taxon>
        <taxon>Hymenoptera</taxon>
        <taxon>Apocrita</taxon>
        <taxon>Aculeata</taxon>
        <taxon>Formicoidea</taxon>
        <taxon>Formicidae</taxon>
        <taxon>Ponerinae</taxon>
        <taxon>Ponerini</taxon>
        <taxon>Dinoponera</taxon>
    </lineage>
</organism>
<name>A0A6P3XC12_DINQU</name>
<proteinExistence type="predicted"/>
<evidence type="ECO:0000313" key="2">
    <source>
        <dbReference type="RefSeq" id="XP_014475434.1"/>
    </source>
</evidence>
<accession>A0A6P3XC12</accession>
<sequence>MQNCFHCYILENSYVSTNPNRTFQAGLLQINALSVRTLILKDMRSTEIKTVQEQVERSIRELKHFDMNKSEVYNKILEKFIAQSKYLHHIIQMRNIINTVDELQSEEKKQCLQDYLTILFDIEHNTIEDLHQCVLDVLHHLENDPFIDLHIQGHEILCNLNNMDPVFEKCSVNNDLLAQHECISEELRLFWEFTNTVNDAKKEAKKRTEEIYQHSLNRMTDVTDRAYKIAEEIRSKCLSSVIYD</sequence>
<dbReference type="AlphaFoldDB" id="A0A6P3XC12"/>
<keyword evidence="1" id="KW-1185">Reference proteome</keyword>
<dbReference type="Proteomes" id="UP000515204">
    <property type="component" value="Unplaced"/>
</dbReference>